<dbReference type="Pfam" id="PF00370">
    <property type="entry name" value="FGGY_N"/>
    <property type="match status" value="1"/>
</dbReference>
<keyword evidence="6" id="KW-0684">Rhamnose metabolism</keyword>
<dbReference type="InterPro" id="IPR013449">
    <property type="entry name" value="Rhamnulokinase"/>
</dbReference>
<proteinExistence type="inferred from homology"/>
<name>A0A7W6D8R2_9HYPH</name>
<dbReference type="GO" id="GO:0008993">
    <property type="term" value="F:rhamnulokinase activity"/>
    <property type="evidence" value="ECO:0007669"/>
    <property type="project" value="UniProtKB-EC"/>
</dbReference>
<dbReference type="GO" id="GO:0019301">
    <property type="term" value="P:rhamnose catabolic process"/>
    <property type="evidence" value="ECO:0007669"/>
    <property type="project" value="InterPro"/>
</dbReference>
<dbReference type="EMBL" id="JACIEE010000003">
    <property type="protein sequence ID" value="MBB3976212.1"/>
    <property type="molecule type" value="Genomic_DNA"/>
</dbReference>
<dbReference type="InterPro" id="IPR018485">
    <property type="entry name" value="FGGY_C"/>
</dbReference>
<dbReference type="PANTHER" id="PTHR43095:SF5">
    <property type="entry name" value="XYLULOSE KINASE"/>
    <property type="match status" value="1"/>
</dbReference>
<evidence type="ECO:0000256" key="2">
    <source>
        <dbReference type="ARBA" id="ARBA00022679"/>
    </source>
</evidence>
<evidence type="ECO:0000313" key="10">
    <source>
        <dbReference type="Proteomes" id="UP000574761"/>
    </source>
</evidence>
<keyword evidence="3" id="KW-0547">Nucleotide-binding</keyword>
<feature type="domain" description="Carbohydrate kinase FGGY N-terminal" evidence="7">
    <location>
        <begin position="4"/>
        <end position="240"/>
    </location>
</feature>
<reference evidence="9 10" key="1">
    <citation type="submission" date="2020-08" db="EMBL/GenBank/DDBJ databases">
        <title>Genomic Encyclopedia of Type Strains, Phase IV (KMG-IV): sequencing the most valuable type-strain genomes for metagenomic binning, comparative biology and taxonomic classification.</title>
        <authorList>
            <person name="Goeker M."/>
        </authorList>
    </citation>
    <scope>NUCLEOTIDE SEQUENCE [LARGE SCALE GENOMIC DNA]</scope>
    <source>
        <strain evidence="9 10">DSM 100211</strain>
    </source>
</reference>
<evidence type="ECO:0000256" key="3">
    <source>
        <dbReference type="ARBA" id="ARBA00022741"/>
    </source>
</evidence>
<protein>
    <submittedName>
        <fullName evidence="9">Rhamnulokinase</fullName>
        <ecNumber evidence="9">2.7.1.5</ecNumber>
    </submittedName>
</protein>
<dbReference type="InterPro" id="IPR043129">
    <property type="entry name" value="ATPase_NBD"/>
</dbReference>
<dbReference type="PANTHER" id="PTHR43095">
    <property type="entry name" value="SUGAR KINASE"/>
    <property type="match status" value="1"/>
</dbReference>
<evidence type="ECO:0000256" key="1">
    <source>
        <dbReference type="ARBA" id="ARBA00009156"/>
    </source>
</evidence>
<organism evidence="9 10">
    <name type="scientific">Mycoplana azooxidifex</name>
    <dbReference type="NCBI Taxonomy" id="1636188"/>
    <lineage>
        <taxon>Bacteria</taxon>
        <taxon>Pseudomonadati</taxon>
        <taxon>Pseudomonadota</taxon>
        <taxon>Alphaproteobacteria</taxon>
        <taxon>Hyphomicrobiales</taxon>
        <taxon>Rhizobiaceae</taxon>
        <taxon>Mycoplana</taxon>
    </lineage>
</organism>
<feature type="domain" description="Carbohydrate kinase FGGY C-terminal" evidence="8">
    <location>
        <begin position="251"/>
        <end position="439"/>
    </location>
</feature>
<keyword evidence="2 9" id="KW-0808">Transferase</keyword>
<dbReference type="InterPro" id="IPR050406">
    <property type="entry name" value="FGGY_Carb_Kinase"/>
</dbReference>
<dbReference type="CDD" id="cd07771">
    <property type="entry name" value="ASKHA_NBD_FGGY_RhaB-like"/>
    <property type="match status" value="1"/>
</dbReference>
<evidence type="ECO:0000256" key="4">
    <source>
        <dbReference type="ARBA" id="ARBA00022777"/>
    </source>
</evidence>
<dbReference type="EC" id="2.7.1.5" evidence="9"/>
<dbReference type="Gene3D" id="3.30.420.40">
    <property type="match status" value="2"/>
</dbReference>
<dbReference type="GO" id="GO:0005524">
    <property type="term" value="F:ATP binding"/>
    <property type="evidence" value="ECO:0007669"/>
    <property type="project" value="UniProtKB-KW"/>
</dbReference>
<dbReference type="RefSeq" id="WP_183801161.1">
    <property type="nucleotide sequence ID" value="NZ_JACIEE010000003.1"/>
</dbReference>
<dbReference type="SUPFAM" id="SSF53067">
    <property type="entry name" value="Actin-like ATPase domain"/>
    <property type="match status" value="2"/>
</dbReference>
<keyword evidence="10" id="KW-1185">Reference proteome</keyword>
<accession>A0A7W6D8R2</accession>
<keyword evidence="5" id="KW-0067">ATP-binding</keyword>
<sequence>MRCLVFDLGAGSGRAMLAELAGGRLVLHQVHRFSGYEVHVDDGPAWAIDMIRAGIREGLAKAAATGPIASVAVDSWGVDFALLDDDGALVDTPRTYRHPRGVEGMAALTPYHDRIAEQTGVQILPIATVFHLGQWARDNPDKMQTVRHFLMMADLHTYELSGVVACEKTLSRTSGLLQVDGGDWDRDVIGWCGMPEEIFGRLVGPGTVLGPLRRELVTSETLAGTKVVTAAGHDTACAAFALAPADGEAFACCGSWNLFGADVADGKLPKDTHRLGFGLEGGIGGRALLTKSLPGLFLLRRLREHWNARTGEDVDFPELGAMALAADRTTPAIASSDPLFFDPADLVGAMQEHLPALQGKGIGVLARSLYLGLARDAAACIRQLGALSGTPIHTIRVGGGGTQDEAWMHFLAEESGCRVVAGPVEASVVGSALIQLVALGAIPSFAAAQEMARTGAAGTLVQ</sequence>
<gene>
    <name evidence="9" type="ORF">GGQ64_001401</name>
</gene>
<dbReference type="Proteomes" id="UP000574761">
    <property type="component" value="Unassembled WGS sequence"/>
</dbReference>
<evidence type="ECO:0000259" key="7">
    <source>
        <dbReference type="Pfam" id="PF00370"/>
    </source>
</evidence>
<evidence type="ECO:0000259" key="8">
    <source>
        <dbReference type="Pfam" id="PF02782"/>
    </source>
</evidence>
<dbReference type="AlphaFoldDB" id="A0A7W6D8R2"/>
<comment type="similarity">
    <text evidence="1">Belongs to the FGGY kinase family.</text>
</comment>
<dbReference type="InterPro" id="IPR018484">
    <property type="entry name" value="FGGY_N"/>
</dbReference>
<keyword evidence="4 9" id="KW-0418">Kinase</keyword>
<evidence type="ECO:0000313" key="9">
    <source>
        <dbReference type="EMBL" id="MBB3976212.1"/>
    </source>
</evidence>
<evidence type="ECO:0000256" key="6">
    <source>
        <dbReference type="ARBA" id="ARBA00023308"/>
    </source>
</evidence>
<dbReference type="Pfam" id="PF02782">
    <property type="entry name" value="FGGY_C"/>
    <property type="match status" value="1"/>
</dbReference>
<comment type="caution">
    <text evidence="9">The sequence shown here is derived from an EMBL/GenBank/DDBJ whole genome shotgun (WGS) entry which is preliminary data.</text>
</comment>
<evidence type="ECO:0000256" key="5">
    <source>
        <dbReference type="ARBA" id="ARBA00022840"/>
    </source>
</evidence>